<protein>
    <submittedName>
        <fullName evidence="1">Uncharacterized protein</fullName>
    </submittedName>
</protein>
<dbReference type="EMBL" id="AP011640">
    <property type="protein sequence ID" value="BAL52817.1"/>
    <property type="molecule type" value="Genomic_DNA"/>
</dbReference>
<evidence type="ECO:0000313" key="1">
    <source>
        <dbReference type="EMBL" id="BAL52817.1"/>
    </source>
</evidence>
<name>H5S9I1_9ZZZZ</name>
<reference evidence="1" key="2">
    <citation type="journal article" date="2012" name="PLoS ONE">
        <title>A Deeply Branching Thermophilic Bacterium with an Ancient Acetyl-CoA Pathway Dominates a Subsurface Ecosystem.</title>
        <authorList>
            <person name="Takami H."/>
            <person name="Noguchi H."/>
            <person name="Takaki Y."/>
            <person name="Uchiyama I."/>
            <person name="Toyoda A."/>
            <person name="Nishi S."/>
            <person name="Chee G.-J."/>
            <person name="Arai W."/>
            <person name="Nunoura T."/>
            <person name="Itoh T."/>
            <person name="Hattori M."/>
            <person name="Takai K."/>
        </authorList>
    </citation>
    <scope>NUCLEOTIDE SEQUENCE</scope>
</reference>
<sequence>MLRNAEWPPIELYAGRPAAREPYYETYFLRFHRGQWSLRKLFVIGIIANWSAFSPDRRW</sequence>
<proteinExistence type="predicted"/>
<accession>H5S9I1</accession>
<reference evidence="1" key="1">
    <citation type="journal article" date="2005" name="Environ. Microbiol.">
        <title>Genetic and functional properties of uncultivated thermophilic crenarchaeotes from a subsurface gold mine as revealed by analysis of genome fragments.</title>
        <authorList>
            <person name="Nunoura T."/>
            <person name="Hirayama H."/>
            <person name="Takami H."/>
            <person name="Oida H."/>
            <person name="Nishi S."/>
            <person name="Shimamura S."/>
            <person name="Suzuki Y."/>
            <person name="Inagaki F."/>
            <person name="Takai K."/>
            <person name="Nealson K.H."/>
            <person name="Horikoshi K."/>
        </authorList>
    </citation>
    <scope>NUCLEOTIDE SEQUENCE</scope>
</reference>
<gene>
    <name evidence="1" type="ORF">HGMM_F03C06C22</name>
</gene>
<organism evidence="1">
    <name type="scientific">uncultured prokaryote</name>
    <dbReference type="NCBI Taxonomy" id="198431"/>
    <lineage>
        <taxon>unclassified sequences</taxon>
        <taxon>environmental samples</taxon>
    </lineage>
</organism>
<dbReference type="AlphaFoldDB" id="H5S9I1"/>